<feature type="coiled-coil region" evidence="1">
    <location>
        <begin position="71"/>
        <end position="210"/>
    </location>
</feature>
<organism evidence="3">
    <name type="scientific">Timema shepardi</name>
    <name type="common">Walking stick</name>
    <dbReference type="NCBI Taxonomy" id="629360"/>
    <lineage>
        <taxon>Eukaryota</taxon>
        <taxon>Metazoa</taxon>
        <taxon>Ecdysozoa</taxon>
        <taxon>Arthropoda</taxon>
        <taxon>Hexapoda</taxon>
        <taxon>Insecta</taxon>
        <taxon>Pterygota</taxon>
        <taxon>Neoptera</taxon>
        <taxon>Polyneoptera</taxon>
        <taxon>Phasmatodea</taxon>
        <taxon>Timematodea</taxon>
        <taxon>Timematoidea</taxon>
        <taxon>Timematidae</taxon>
        <taxon>Timema</taxon>
    </lineage>
</organism>
<feature type="region of interest" description="Disordered" evidence="2">
    <location>
        <begin position="570"/>
        <end position="591"/>
    </location>
</feature>
<gene>
    <name evidence="3" type="ORF">TSIB3V08_LOCUS10768</name>
</gene>
<name>A0A7R9B7Y6_TIMSH</name>
<feature type="region of interest" description="Disordered" evidence="2">
    <location>
        <begin position="464"/>
        <end position="486"/>
    </location>
</feature>
<dbReference type="AlphaFoldDB" id="A0A7R9B7Y6"/>
<protein>
    <submittedName>
        <fullName evidence="3">Uncharacterized protein</fullName>
    </submittedName>
</protein>
<evidence type="ECO:0000256" key="2">
    <source>
        <dbReference type="SAM" id="MobiDB-lite"/>
    </source>
</evidence>
<dbReference type="PANTHER" id="PTHR36493">
    <property type="entry name" value="NEUROBLAST DIFFERENTIATION-ASSOCIATED PROTEIN AHNAK-LIKE PROTEIN"/>
    <property type="match status" value="1"/>
</dbReference>
<keyword evidence="1" id="KW-0175">Coiled coil</keyword>
<dbReference type="EMBL" id="OC007578">
    <property type="protein sequence ID" value="CAD7266754.1"/>
    <property type="molecule type" value="Genomic_DNA"/>
</dbReference>
<proteinExistence type="predicted"/>
<sequence length="591" mass="69035">MIFCRQSLPAGRNKGSRITSCKFCTAPSYSSISPCSLQQGEPDHLVQVLHSALVLVNVDHLKVPVEEHPRLGTQEQKYRQVERMYRQLERMYRQVDRMYRQVEMMYRQVERMYRQVESMRRQVERMHRQLEMMHRQVERMRRQVEMMHRQVERMYRQVEMMPRQVEMMYRQVEMMYRQVEMMRRQVESMRRQVERMHRQLEMMYRQVERMYRQRQLLVERYRPCRRIVTTCTHLENCFQTLRSLETEKESSVVRDTSSGHVTSPTAEPSSWHIAKLFVGVEVRELGLGGELPASSSLVCDDTQDEVPASSSLVCDETQDKVPASSSLVCDETQDEVPASSSLVCDETQDEVPASSSLVCDDTQDEVPASSSLVCDETQDKVPASSSLVCDETQDEVPASSSLVCDDTALIYLPILEIKIKFTVDKVPSPLAMQWSFVLYNLEWMENTGPHGTPYMAEGLKPSLGSVTRARRRSNSTEERYSPPSPTIGSLAEFRVGDEWKIYQEHRKQYFTTDSIPDDKEYQLWSHSLEKSHTRPRRTNTEEARQRQVKNFRGHRDIPFLKEERVLARNYKNPKKPGWQSASINKVPGNRT</sequence>
<evidence type="ECO:0000256" key="1">
    <source>
        <dbReference type="SAM" id="Coils"/>
    </source>
</evidence>
<accession>A0A7R9B7Y6</accession>
<feature type="compositionally biased region" description="Basic and acidic residues" evidence="2">
    <location>
        <begin position="528"/>
        <end position="545"/>
    </location>
</feature>
<dbReference type="PANTHER" id="PTHR36493:SF3">
    <property type="entry name" value="CHITIN-BINDING TYPE-4 DOMAIN-CONTAINING PROTEIN"/>
    <property type="match status" value="1"/>
</dbReference>
<reference evidence="3" key="1">
    <citation type="submission" date="2020-11" db="EMBL/GenBank/DDBJ databases">
        <authorList>
            <person name="Tran Van P."/>
        </authorList>
    </citation>
    <scope>NUCLEOTIDE SEQUENCE</scope>
</reference>
<evidence type="ECO:0000313" key="3">
    <source>
        <dbReference type="EMBL" id="CAD7266754.1"/>
    </source>
</evidence>
<dbReference type="SUPFAM" id="SSF58104">
    <property type="entry name" value="Methyl-accepting chemotaxis protein (MCP) signaling domain"/>
    <property type="match status" value="1"/>
</dbReference>
<feature type="region of interest" description="Disordered" evidence="2">
    <location>
        <begin position="528"/>
        <end position="553"/>
    </location>
</feature>
<dbReference type="Gene3D" id="1.10.287.950">
    <property type="entry name" value="Methyl-accepting chemotaxis protein"/>
    <property type="match status" value="1"/>
</dbReference>